<sequence length="375" mass="40075">MKMIKRSVLPLALLTIGALGVAACSSDDDNTSGKPGGKIQFSISGEALAYTGYSFPAGEPVFVDGWALEFDRVLTTVDKITLSRNPDKAPTDQSQTDNLVAELNGPWAVDLHKQGTLEGKGGNGETAVLIGELANQNRNGGANFSNTDRYAFGFDVVTASATATQLNLDDAAKTDYGDMVTNGYTTLFVGTATFKGGDTCTSSDPKYDFGQLPKTVKFRFGFKTSATYVNCQNPDNTGTPFAGEEHQRGVQVVDNKPVTAQLTLHTDHVFWDSTLHDSPLHFDHIAARFVGQISAGVPTATLQDFEGRAINPVVDGKGAPLPWRSCVDTAAYSLPKGNVTFEDNVGLQSLSEFLSYNERTMGHLNADGLCAVKPK</sequence>
<evidence type="ECO:0008006" key="4">
    <source>
        <dbReference type="Google" id="ProtNLM"/>
    </source>
</evidence>
<dbReference type="PROSITE" id="PS51257">
    <property type="entry name" value="PROKAR_LIPOPROTEIN"/>
    <property type="match status" value="1"/>
</dbReference>
<dbReference type="EMBL" id="CP089983">
    <property type="protein sequence ID" value="WXB07943.1"/>
    <property type="molecule type" value="Genomic_DNA"/>
</dbReference>
<evidence type="ECO:0000256" key="1">
    <source>
        <dbReference type="SAM" id="SignalP"/>
    </source>
</evidence>
<name>A0ABZ2LAI3_9BACT</name>
<reference evidence="2" key="1">
    <citation type="submission" date="2021-12" db="EMBL/GenBank/DDBJ databases">
        <title>Discovery of the Pendulisporaceae a myxobacterial family with distinct sporulation behavior and unique specialized metabolism.</title>
        <authorList>
            <person name="Garcia R."/>
            <person name="Popoff A."/>
            <person name="Bader C.D."/>
            <person name="Loehr J."/>
            <person name="Walesch S."/>
            <person name="Walt C."/>
            <person name="Boldt J."/>
            <person name="Bunk B."/>
            <person name="Haeckl F.J.F.P.J."/>
            <person name="Gunesch A.P."/>
            <person name="Birkelbach J."/>
            <person name="Nuebel U."/>
            <person name="Pietschmann T."/>
            <person name="Bach T."/>
            <person name="Mueller R."/>
        </authorList>
    </citation>
    <scope>NUCLEOTIDE SEQUENCE</scope>
    <source>
        <strain evidence="2">MSr11367</strain>
    </source>
</reference>
<organism evidence="2 3">
    <name type="scientific">Pendulispora rubella</name>
    <dbReference type="NCBI Taxonomy" id="2741070"/>
    <lineage>
        <taxon>Bacteria</taxon>
        <taxon>Pseudomonadati</taxon>
        <taxon>Myxococcota</taxon>
        <taxon>Myxococcia</taxon>
        <taxon>Myxococcales</taxon>
        <taxon>Sorangiineae</taxon>
        <taxon>Pendulisporaceae</taxon>
        <taxon>Pendulispora</taxon>
    </lineage>
</organism>
<accession>A0ABZ2LAI3</accession>
<gene>
    <name evidence="2" type="ORF">LVJ94_11965</name>
</gene>
<evidence type="ECO:0000313" key="2">
    <source>
        <dbReference type="EMBL" id="WXB07943.1"/>
    </source>
</evidence>
<feature type="signal peptide" evidence="1">
    <location>
        <begin position="1"/>
        <end position="22"/>
    </location>
</feature>
<evidence type="ECO:0000313" key="3">
    <source>
        <dbReference type="Proteomes" id="UP001374803"/>
    </source>
</evidence>
<feature type="chain" id="PRO_5046252814" description="Lipoprotein" evidence="1">
    <location>
        <begin position="23"/>
        <end position="375"/>
    </location>
</feature>
<protein>
    <recommendedName>
        <fullName evidence="4">Lipoprotein</fullName>
    </recommendedName>
</protein>
<keyword evidence="1" id="KW-0732">Signal</keyword>
<keyword evidence="3" id="KW-1185">Reference proteome</keyword>
<dbReference type="Proteomes" id="UP001374803">
    <property type="component" value="Chromosome"/>
</dbReference>
<proteinExistence type="predicted"/>
<dbReference type="RefSeq" id="WP_394837614.1">
    <property type="nucleotide sequence ID" value="NZ_CP089929.1"/>
</dbReference>